<dbReference type="Proteomes" id="UP000003828">
    <property type="component" value="Unassembled WGS sequence"/>
</dbReference>
<feature type="signal peptide" evidence="2">
    <location>
        <begin position="1"/>
        <end position="18"/>
    </location>
</feature>
<evidence type="ECO:0008006" key="5">
    <source>
        <dbReference type="Google" id="ProtNLM"/>
    </source>
</evidence>
<name>H0QL92_ARTG1</name>
<feature type="region of interest" description="Disordered" evidence="1">
    <location>
        <begin position="317"/>
        <end position="342"/>
    </location>
</feature>
<evidence type="ECO:0000313" key="4">
    <source>
        <dbReference type="Proteomes" id="UP000003828"/>
    </source>
</evidence>
<dbReference type="eggNOG" id="ENOG5032W2U">
    <property type="taxonomic scope" value="Bacteria"/>
</dbReference>
<evidence type="ECO:0000313" key="3">
    <source>
        <dbReference type="EMBL" id="GAB13593.1"/>
    </source>
</evidence>
<keyword evidence="2" id="KW-0732">Signal</keyword>
<protein>
    <recommendedName>
        <fullName evidence="5">Lipoprotein</fullName>
    </recommendedName>
</protein>
<comment type="caution">
    <text evidence="3">The sequence shown here is derived from an EMBL/GenBank/DDBJ whole genome shotgun (WGS) entry which is preliminary data.</text>
</comment>
<sequence>MFLLALTTVTSCAPQQNAAPQATSGSAAPTATSAPATSTGPASTGPAASAPGTTGTAGADELCGPGSAINFDASQFQSSPNVDNRWFPLKPGMQYTTTGDVKSAEGTKKRTVVHTVTGLTKVIDGVKTQVMWDRDYADGELVESELAFFAQTNSGTVWLFGEYPEEYENGKFTGAPSTFIHSLDEAQAGIAMQADPQTNTPSYVQAHAPNVDFLDCGQVLKLNDHVCVATGCYDDVLVVDERNPLEPAVGHQRKFYSAGTGLVKVTAVGGADQETLDLTKIEQLTDAKLKEVNQEALKLDTHAYQVSKNVYAKTDQAEVATESSAPASSPASTDSPTAQPGY</sequence>
<proteinExistence type="predicted"/>
<keyword evidence="4" id="KW-1185">Reference proteome</keyword>
<gene>
    <name evidence="3" type="ORF">ARGLB_042_00070</name>
</gene>
<feature type="chain" id="PRO_5003536778" description="Lipoprotein" evidence="2">
    <location>
        <begin position="19"/>
        <end position="342"/>
    </location>
</feature>
<organism evidence="3 4">
    <name type="scientific">Arthrobacter globiformis (strain ATCC 8010 / DSM 20124 / JCM 1332 / NBRC 12137 / NCIMB 8907 / NRRL B-2979 / 168)</name>
    <dbReference type="NCBI Taxonomy" id="1077972"/>
    <lineage>
        <taxon>Bacteria</taxon>
        <taxon>Bacillati</taxon>
        <taxon>Actinomycetota</taxon>
        <taxon>Actinomycetes</taxon>
        <taxon>Micrococcales</taxon>
        <taxon>Micrococcaceae</taxon>
        <taxon>Arthrobacter</taxon>
    </lineage>
</organism>
<dbReference type="AlphaFoldDB" id="H0QL92"/>
<dbReference type="STRING" id="1077972.ARGLB_042_00070"/>
<reference evidence="3 4" key="1">
    <citation type="submission" date="2011-12" db="EMBL/GenBank/DDBJ databases">
        <title>Whole genome shotgun sequence of Arthrobacter globiformis NBRC 12137.</title>
        <authorList>
            <person name="Miyazawa S."/>
            <person name="Hosoyama A."/>
            <person name="Tsuchikane K."/>
            <person name="Katsumata H."/>
            <person name="Yamazaki S."/>
            <person name="Fujita N."/>
        </authorList>
    </citation>
    <scope>NUCLEOTIDE SEQUENCE [LARGE SCALE GENOMIC DNA]</scope>
    <source>
        <strain evidence="3 4">NBRC 12137</strain>
    </source>
</reference>
<evidence type="ECO:0000256" key="2">
    <source>
        <dbReference type="SAM" id="SignalP"/>
    </source>
</evidence>
<feature type="region of interest" description="Disordered" evidence="1">
    <location>
        <begin position="16"/>
        <end position="61"/>
    </location>
</feature>
<accession>H0QL92</accession>
<evidence type="ECO:0000256" key="1">
    <source>
        <dbReference type="SAM" id="MobiDB-lite"/>
    </source>
</evidence>
<feature type="compositionally biased region" description="Low complexity" evidence="1">
    <location>
        <begin position="18"/>
        <end position="59"/>
    </location>
</feature>
<dbReference type="EMBL" id="BAEG01000042">
    <property type="protein sequence ID" value="GAB13593.1"/>
    <property type="molecule type" value="Genomic_DNA"/>
</dbReference>